<feature type="non-terminal residue" evidence="1">
    <location>
        <position position="378"/>
    </location>
</feature>
<proteinExistence type="predicted"/>
<accession>A0A0F9ABF2</accession>
<name>A0A0F9ABF2_9ZZZZ</name>
<organism evidence="1">
    <name type="scientific">marine sediment metagenome</name>
    <dbReference type="NCBI Taxonomy" id="412755"/>
    <lineage>
        <taxon>unclassified sequences</taxon>
        <taxon>metagenomes</taxon>
        <taxon>ecological metagenomes</taxon>
    </lineage>
</organism>
<sequence length="378" mass="43605">SRIGEVTKVSVNWPGRLEGFENIKVLNNFCWELLNEDNVKIPGNQVQRTFTLPYDRWVFVQSVAQVKNRGEIMVQVQGSPKKIKPTVHARKGETTLESMQFLKAGTHVLLLNQSGDAKLKHLVVRAIPELQHSYYGADPRIRPYGRYNWDFLKKDVLPNINVMVGGLDHYRRGDAFERLKEWTDMGRGWISYKPIPWNLGSGEAVFKYWTETAGMQNPLVNGIIIDEANGGDLEAYDYFREAVEMMMADPKFKGKPVHPYCDMLTARDRSTKFARTCLKSGGNFVWEQYFSEVPEEKKARRAMHTNMVSRMPKWEEVFPGCTRRMVIILCYMSEPTESSNRLPDVNFKTYMDMQMELLANHPAFFSLGGIAWYHCGYS</sequence>
<feature type="non-terminal residue" evidence="1">
    <location>
        <position position="1"/>
    </location>
</feature>
<comment type="caution">
    <text evidence="1">The sequence shown here is derived from an EMBL/GenBank/DDBJ whole genome shotgun (WGS) entry which is preliminary data.</text>
</comment>
<evidence type="ECO:0000313" key="1">
    <source>
        <dbReference type="EMBL" id="KKK69566.1"/>
    </source>
</evidence>
<dbReference type="AlphaFoldDB" id="A0A0F9ABF2"/>
<reference evidence="1" key="1">
    <citation type="journal article" date="2015" name="Nature">
        <title>Complex archaea that bridge the gap between prokaryotes and eukaryotes.</title>
        <authorList>
            <person name="Spang A."/>
            <person name="Saw J.H."/>
            <person name="Jorgensen S.L."/>
            <person name="Zaremba-Niedzwiedzka K."/>
            <person name="Martijn J."/>
            <person name="Lind A.E."/>
            <person name="van Eijk R."/>
            <person name="Schleper C."/>
            <person name="Guy L."/>
            <person name="Ettema T.J."/>
        </authorList>
    </citation>
    <scope>NUCLEOTIDE SEQUENCE</scope>
</reference>
<protein>
    <submittedName>
        <fullName evidence="1">Uncharacterized protein</fullName>
    </submittedName>
</protein>
<gene>
    <name evidence="1" type="ORF">LCGC14_2932750</name>
</gene>
<dbReference type="EMBL" id="LAZR01058586">
    <property type="protein sequence ID" value="KKK69566.1"/>
    <property type="molecule type" value="Genomic_DNA"/>
</dbReference>